<protein>
    <submittedName>
        <fullName evidence="8">FUSC family protein</fullName>
    </submittedName>
</protein>
<keyword evidence="9" id="KW-1185">Reference proteome</keyword>
<evidence type="ECO:0000256" key="1">
    <source>
        <dbReference type="ARBA" id="ARBA00004651"/>
    </source>
</evidence>
<feature type="transmembrane region" description="Helical" evidence="7">
    <location>
        <begin position="527"/>
        <end position="551"/>
    </location>
</feature>
<feature type="transmembrane region" description="Helical" evidence="7">
    <location>
        <begin position="470"/>
        <end position="488"/>
    </location>
</feature>
<keyword evidence="5 7" id="KW-1133">Transmembrane helix</keyword>
<feature type="transmembrane region" description="Helical" evidence="7">
    <location>
        <begin position="129"/>
        <end position="146"/>
    </location>
</feature>
<proteinExistence type="predicted"/>
<feature type="transmembrane region" description="Helical" evidence="7">
    <location>
        <begin position="447"/>
        <end position="464"/>
    </location>
</feature>
<organism evidence="8 9">
    <name type="scientific">Dyella choica</name>
    <dbReference type="NCBI Taxonomy" id="1927959"/>
    <lineage>
        <taxon>Bacteria</taxon>
        <taxon>Pseudomonadati</taxon>
        <taxon>Pseudomonadota</taxon>
        <taxon>Gammaproteobacteria</taxon>
        <taxon>Lysobacterales</taxon>
        <taxon>Rhodanobacteraceae</taxon>
        <taxon>Dyella</taxon>
    </lineage>
</organism>
<dbReference type="RefSeq" id="WP_126683439.1">
    <property type="nucleotide sequence ID" value="NZ_RYYV01000002.1"/>
</dbReference>
<comment type="subcellular location">
    <subcellularLocation>
        <location evidence="1">Cell membrane</location>
        <topology evidence="1">Multi-pass membrane protein</topology>
    </subcellularLocation>
</comment>
<evidence type="ECO:0000256" key="6">
    <source>
        <dbReference type="ARBA" id="ARBA00023136"/>
    </source>
</evidence>
<sequence>MQSQAPIAVTRPWLEYIRQFRVDGGARLLHAFKTAIAVIIGTGLCMRLEFPLPRTAMVSIVILMMHQQSGMVIARGFYRFVGMAAGSAFGLLLVACFAQQPLPFYLALAGWIGVCVWGASYYRNFQSYGYVLAGYAAAIIVAPAWSDPYGSFDNVVCRLSEVMVGVICASAVSALVFPQQVGTALLSAGAQHASDLIVFARRMLGEKLAEEDLYALHLKLVSDRAQIEALRSAAVFEDPSLRLSNPLMVQLNRDFLDTAASLHSLRRALQRSDEQILSKAAALASEAAALLSEKKAADPLTIDEARTMHGRIVHFLKTALRNFSGLAHTLPEDGSTEGRERSAVLMLCFAMEDLSSYLQDFVALHTFSYAMPERRSGVPKVDRIVSTANHLAARAAGLRAFAAVALVAAFWIASGWTSGATAVVAVSITSALFAIAPHPVMASRQTLLGCLLGAAAAFVCKFLLLPGMDGFPLLACTLMPFIMLGSYLGTLQKTAVLGVAFNIYFCFVGDFTNPITYSPAAFLDQAFSLLLGIGAAALAFAVVAPSGNAWVNRSYRQQISRFAAGFVLGRSGERDALLRFESGLRDFVLQIASQPAQGVAERKDLLNWTFAVLEMGRTAIQVRSAADVALPSQAWRIDQAAWQQAMAALFEQVTSARHAAALTATRQALNGIPPTDPTDNSPSARANLRISTWLCATELLLMDDTQPFHPVARGAA</sequence>
<evidence type="ECO:0000256" key="4">
    <source>
        <dbReference type="ARBA" id="ARBA00022692"/>
    </source>
</evidence>
<feature type="transmembrane region" description="Helical" evidence="7">
    <location>
        <begin position="77"/>
        <end position="98"/>
    </location>
</feature>
<comment type="caution">
    <text evidence="8">The sequence shown here is derived from an EMBL/GenBank/DDBJ whole genome shotgun (WGS) entry which is preliminary data.</text>
</comment>
<dbReference type="PANTHER" id="PTHR30509">
    <property type="entry name" value="P-HYDROXYBENZOIC ACID EFFLUX PUMP SUBUNIT-RELATED"/>
    <property type="match status" value="1"/>
</dbReference>
<keyword evidence="2" id="KW-0813">Transport</keyword>
<dbReference type="OrthoDB" id="9807111at2"/>
<keyword evidence="3" id="KW-1003">Cell membrane</keyword>
<accession>A0A432MB51</accession>
<feature type="transmembrane region" description="Helical" evidence="7">
    <location>
        <begin position="158"/>
        <end position="177"/>
    </location>
</feature>
<evidence type="ECO:0000256" key="7">
    <source>
        <dbReference type="SAM" id="Phobius"/>
    </source>
</evidence>
<dbReference type="AlphaFoldDB" id="A0A432MB51"/>
<feature type="transmembrane region" description="Helical" evidence="7">
    <location>
        <begin position="418"/>
        <end position="435"/>
    </location>
</feature>
<dbReference type="Proteomes" id="UP000274358">
    <property type="component" value="Unassembled WGS sequence"/>
</dbReference>
<dbReference type="InterPro" id="IPR006726">
    <property type="entry name" value="PHBA_efflux_AaeB/fusaric-R"/>
</dbReference>
<feature type="transmembrane region" description="Helical" evidence="7">
    <location>
        <begin position="391"/>
        <end position="412"/>
    </location>
</feature>
<keyword evidence="4 7" id="KW-0812">Transmembrane</keyword>
<evidence type="ECO:0000256" key="2">
    <source>
        <dbReference type="ARBA" id="ARBA00022448"/>
    </source>
</evidence>
<evidence type="ECO:0000256" key="5">
    <source>
        <dbReference type="ARBA" id="ARBA00022989"/>
    </source>
</evidence>
<dbReference type="EMBL" id="RYYV01000002">
    <property type="protein sequence ID" value="RUL78982.1"/>
    <property type="molecule type" value="Genomic_DNA"/>
</dbReference>
<feature type="transmembrane region" description="Helical" evidence="7">
    <location>
        <begin position="495"/>
        <end position="515"/>
    </location>
</feature>
<evidence type="ECO:0000256" key="3">
    <source>
        <dbReference type="ARBA" id="ARBA00022475"/>
    </source>
</evidence>
<dbReference type="GO" id="GO:0005886">
    <property type="term" value="C:plasma membrane"/>
    <property type="evidence" value="ECO:0007669"/>
    <property type="project" value="UniProtKB-SubCell"/>
</dbReference>
<evidence type="ECO:0000313" key="8">
    <source>
        <dbReference type="EMBL" id="RUL78982.1"/>
    </source>
</evidence>
<keyword evidence="6 7" id="KW-0472">Membrane</keyword>
<dbReference type="PANTHER" id="PTHR30509:SF9">
    <property type="entry name" value="MULTIDRUG RESISTANCE PROTEIN MDTO"/>
    <property type="match status" value="1"/>
</dbReference>
<dbReference type="Pfam" id="PF04632">
    <property type="entry name" value="FUSC"/>
    <property type="match status" value="1"/>
</dbReference>
<feature type="transmembrane region" description="Helical" evidence="7">
    <location>
        <begin position="104"/>
        <end position="122"/>
    </location>
</feature>
<name>A0A432MB51_9GAMM</name>
<reference evidence="8 9" key="1">
    <citation type="submission" date="2018-12" db="EMBL/GenBank/DDBJ databases">
        <title>Dyella dinghuensis sp. nov. DHOA06 and Dyella choica sp. nov. 4M-K27, isolated from forest soil.</title>
        <authorList>
            <person name="Qiu L.-H."/>
            <person name="Gao Z.-H."/>
        </authorList>
    </citation>
    <scope>NUCLEOTIDE SEQUENCE [LARGE SCALE GENOMIC DNA]</scope>
    <source>
        <strain evidence="8 9">4M-K27</strain>
    </source>
</reference>
<evidence type="ECO:0000313" key="9">
    <source>
        <dbReference type="Proteomes" id="UP000274358"/>
    </source>
</evidence>
<dbReference type="GO" id="GO:0022857">
    <property type="term" value="F:transmembrane transporter activity"/>
    <property type="evidence" value="ECO:0007669"/>
    <property type="project" value="InterPro"/>
</dbReference>
<gene>
    <name evidence="8" type="ORF">EKH80_04070</name>
</gene>